<evidence type="ECO:0000259" key="6">
    <source>
        <dbReference type="Pfam" id="PF13515"/>
    </source>
</evidence>
<comment type="subcellular location">
    <subcellularLocation>
        <location evidence="1">Membrane</location>
        <topology evidence="1">Multi-pass membrane protein</topology>
    </subcellularLocation>
</comment>
<dbReference type="OrthoDB" id="581879at2"/>
<feature type="domain" description="Integral membrane bound transporter" evidence="6">
    <location>
        <begin position="196"/>
        <end position="321"/>
    </location>
</feature>
<evidence type="ECO:0000256" key="2">
    <source>
        <dbReference type="ARBA" id="ARBA00022692"/>
    </source>
</evidence>
<dbReference type="InterPro" id="IPR049453">
    <property type="entry name" value="Memb_transporter_dom"/>
</dbReference>
<dbReference type="STRING" id="1834191.A5886_000794"/>
<feature type="transmembrane region" description="Helical" evidence="5">
    <location>
        <begin position="7"/>
        <end position="25"/>
    </location>
</feature>
<keyword evidence="8" id="KW-1185">Reference proteome</keyword>
<comment type="caution">
    <text evidence="7">The sequence shown here is derived from an EMBL/GenBank/DDBJ whole genome shotgun (WGS) entry which is preliminary data.</text>
</comment>
<dbReference type="Proteomes" id="UP000195043">
    <property type="component" value="Unassembled WGS sequence"/>
</dbReference>
<keyword evidence="3 5" id="KW-1133">Transmembrane helix</keyword>
<evidence type="ECO:0000256" key="1">
    <source>
        <dbReference type="ARBA" id="ARBA00004141"/>
    </source>
</evidence>
<evidence type="ECO:0000256" key="3">
    <source>
        <dbReference type="ARBA" id="ARBA00022989"/>
    </source>
</evidence>
<feature type="transmembrane region" description="Helical" evidence="5">
    <location>
        <begin position="31"/>
        <end position="46"/>
    </location>
</feature>
<evidence type="ECO:0000256" key="4">
    <source>
        <dbReference type="ARBA" id="ARBA00023136"/>
    </source>
</evidence>
<feature type="transmembrane region" description="Helical" evidence="5">
    <location>
        <begin position="256"/>
        <end position="276"/>
    </location>
</feature>
<proteinExistence type="predicted"/>
<sequence>MREKQTLLRPLGSGLAMGVPLMLGILLNDPLISSVGAMGAFSYLAFQHVSFMYNLKAILLHGGALLLAFILGALTSLVPWSAPFMIGCLSFSAFLFSKVYRIPKPDYFFVLMLYATGFNFHAVAVSDILHQSSYLLYGLAGSIFSGLLISVAEGLPLHRKATRFQQLAMKDKYYLALYQQPEMVLKALHFSMILFIATYIAYLLRDSNGYWILISAAAVLAGEHMEKIKNRTIGRVLGGIVGLLLGFLLMSLHLSLPALAVVLIILNILTEVYMPINYTVANFFTNPQVLLLMTIGSSFTPLQLIPLRFSGALIGSVLAMVLIFIMDWSLKQMEQSMIHFKEKEEIE</sequence>
<keyword evidence="4 5" id="KW-0472">Membrane</keyword>
<feature type="transmembrane region" description="Helical" evidence="5">
    <location>
        <begin position="183"/>
        <end position="202"/>
    </location>
</feature>
<evidence type="ECO:0000256" key="5">
    <source>
        <dbReference type="SAM" id="Phobius"/>
    </source>
</evidence>
<feature type="transmembrane region" description="Helical" evidence="5">
    <location>
        <begin position="107"/>
        <end position="128"/>
    </location>
</feature>
<feature type="transmembrane region" description="Helical" evidence="5">
    <location>
        <begin position="311"/>
        <end position="330"/>
    </location>
</feature>
<gene>
    <name evidence="7" type="ORF">A5886_000794</name>
</gene>
<evidence type="ECO:0000313" key="7">
    <source>
        <dbReference type="EMBL" id="OTN75718.1"/>
    </source>
</evidence>
<feature type="transmembrane region" description="Helical" evidence="5">
    <location>
        <begin position="58"/>
        <end position="78"/>
    </location>
</feature>
<evidence type="ECO:0000313" key="8">
    <source>
        <dbReference type="Proteomes" id="UP000195043"/>
    </source>
</evidence>
<name>A0A242A3U8_9ENTE</name>
<dbReference type="EMBL" id="NGKU01000001">
    <property type="protein sequence ID" value="OTN75718.1"/>
    <property type="molecule type" value="Genomic_DNA"/>
</dbReference>
<dbReference type="AlphaFoldDB" id="A0A242A3U8"/>
<dbReference type="GO" id="GO:0016020">
    <property type="term" value="C:membrane"/>
    <property type="evidence" value="ECO:0007669"/>
    <property type="project" value="UniProtKB-SubCell"/>
</dbReference>
<feature type="transmembrane region" description="Helical" evidence="5">
    <location>
        <begin position="134"/>
        <end position="155"/>
    </location>
</feature>
<dbReference type="Pfam" id="PF13515">
    <property type="entry name" value="FUSC_2"/>
    <property type="match status" value="1"/>
</dbReference>
<protein>
    <recommendedName>
        <fullName evidence="6">Integral membrane bound transporter domain-containing protein</fullName>
    </recommendedName>
</protein>
<feature type="transmembrane region" description="Helical" evidence="5">
    <location>
        <begin position="232"/>
        <end position="250"/>
    </location>
</feature>
<keyword evidence="2 5" id="KW-0812">Transmembrane</keyword>
<dbReference type="RefSeq" id="WP_086273745.1">
    <property type="nucleotide sequence ID" value="NZ_NGKU01000001.1"/>
</dbReference>
<reference evidence="7 8" key="1">
    <citation type="submission" date="2017-05" db="EMBL/GenBank/DDBJ databases">
        <title>The Genome Sequence of Enterococcus sp. 8G7_MSG3316.</title>
        <authorList>
            <consortium name="The Broad Institute Genomics Platform"/>
            <consortium name="The Broad Institute Genomic Center for Infectious Diseases"/>
            <person name="Earl A."/>
            <person name="Manson A."/>
            <person name="Schwartman J."/>
            <person name="Gilmore M."/>
            <person name="Abouelleil A."/>
            <person name="Cao P."/>
            <person name="Chapman S."/>
            <person name="Cusick C."/>
            <person name="Shea T."/>
            <person name="Young S."/>
            <person name="Neafsey D."/>
            <person name="Nusbaum C."/>
            <person name="Birren B."/>
        </authorList>
    </citation>
    <scope>NUCLEOTIDE SEQUENCE [LARGE SCALE GENOMIC DNA]</scope>
    <source>
        <strain evidence="7 8">8G7_MSG3316</strain>
    </source>
</reference>
<accession>A0A242A3U8</accession>
<feature type="transmembrane region" description="Helical" evidence="5">
    <location>
        <begin position="84"/>
        <end position="100"/>
    </location>
</feature>
<organism evidence="7 8">
    <name type="scientific">Candidatus Enterococcus testudinis</name>
    <dbReference type="NCBI Taxonomy" id="1834191"/>
    <lineage>
        <taxon>Bacteria</taxon>
        <taxon>Bacillati</taxon>
        <taxon>Bacillota</taxon>
        <taxon>Bacilli</taxon>
        <taxon>Lactobacillales</taxon>
        <taxon>Enterococcaceae</taxon>
        <taxon>Enterococcus</taxon>
    </lineage>
</organism>